<dbReference type="GO" id="GO:0016787">
    <property type="term" value="F:hydrolase activity"/>
    <property type="evidence" value="ECO:0007669"/>
    <property type="project" value="UniProtKB-KW"/>
</dbReference>
<keyword evidence="1" id="KW-0378">Hydrolase</keyword>
<comment type="caution">
    <text evidence="1">The sequence shown here is derived from an EMBL/GenBank/DDBJ whole genome shotgun (WGS) entry which is preliminary data.</text>
</comment>
<dbReference type="InterPro" id="IPR052209">
    <property type="entry name" value="CbiZ"/>
</dbReference>
<dbReference type="Proteomes" id="UP000295578">
    <property type="component" value="Unassembled WGS sequence"/>
</dbReference>
<gene>
    <name evidence="1" type="ORF">E1293_45640</name>
</gene>
<name>A0A4R4ZQE2_9ACTN</name>
<dbReference type="OrthoDB" id="5242020at2"/>
<keyword evidence="2" id="KW-1185">Reference proteome</keyword>
<dbReference type="InterPro" id="IPR002808">
    <property type="entry name" value="AdoCbi_amidolase"/>
</dbReference>
<evidence type="ECO:0000313" key="2">
    <source>
        <dbReference type="Proteomes" id="UP000295578"/>
    </source>
</evidence>
<dbReference type="Pfam" id="PF01955">
    <property type="entry name" value="CbiZ"/>
    <property type="match status" value="1"/>
</dbReference>
<reference evidence="1 2" key="1">
    <citation type="submission" date="2019-03" db="EMBL/GenBank/DDBJ databases">
        <title>Draft genome sequences of novel Actinobacteria.</title>
        <authorList>
            <person name="Sahin N."/>
            <person name="Ay H."/>
            <person name="Saygin H."/>
        </authorList>
    </citation>
    <scope>NUCLEOTIDE SEQUENCE [LARGE SCALE GENOMIC DNA]</scope>
    <source>
        <strain evidence="1 2">DSM 45941</strain>
    </source>
</reference>
<sequence>MVASAMLGGGIGPAGWVLNAQVPGAYSRTDPVAHLAELAASYGLDGPGVGMLTAASVARTMRRDDEGVSVSATVGLRVPTWASSPGGASDPELAPMRLDGTSAPAWTPGTINIVVAVPVPLSDAALVNAVVTATEAKTQALLEAGYPCTGTASDAICVAAAAGGTQEIFAGPRSTWGSRVARAVHAAVHAGALDYTETLRTL</sequence>
<dbReference type="PANTHER" id="PTHR35336">
    <property type="entry name" value="ADENOSYLCOBINAMIDE AMIDOHYDROLASE"/>
    <property type="match status" value="1"/>
</dbReference>
<dbReference type="AlphaFoldDB" id="A0A4R4ZQE2"/>
<dbReference type="PANTHER" id="PTHR35336:SF5">
    <property type="entry name" value="ADENOSYLCOBINAMIDE AMIDOHYDROLASE"/>
    <property type="match status" value="1"/>
</dbReference>
<protein>
    <submittedName>
        <fullName evidence="1">Adenosylcobinamide amidohydrolase</fullName>
    </submittedName>
</protein>
<organism evidence="1 2">
    <name type="scientific">Actinomadura darangshiensis</name>
    <dbReference type="NCBI Taxonomy" id="705336"/>
    <lineage>
        <taxon>Bacteria</taxon>
        <taxon>Bacillati</taxon>
        <taxon>Actinomycetota</taxon>
        <taxon>Actinomycetes</taxon>
        <taxon>Streptosporangiales</taxon>
        <taxon>Thermomonosporaceae</taxon>
        <taxon>Actinomadura</taxon>
    </lineage>
</organism>
<accession>A0A4R4ZQE2</accession>
<dbReference type="EMBL" id="SMKY01000514">
    <property type="protein sequence ID" value="TDD60520.1"/>
    <property type="molecule type" value="Genomic_DNA"/>
</dbReference>
<proteinExistence type="predicted"/>
<evidence type="ECO:0000313" key="1">
    <source>
        <dbReference type="EMBL" id="TDD60520.1"/>
    </source>
</evidence>